<accession>F5YJU4</accession>
<dbReference type="RefSeq" id="WP_015708121.1">
    <property type="nucleotide sequence ID" value="NC_015578.1"/>
</dbReference>
<dbReference type="STRING" id="545694.TREPR_2041"/>
<protein>
    <submittedName>
        <fullName evidence="1">Uncharacterized protein</fullName>
    </submittedName>
</protein>
<evidence type="ECO:0000313" key="1">
    <source>
        <dbReference type="EMBL" id="AEF85368.1"/>
    </source>
</evidence>
<evidence type="ECO:0000313" key="2">
    <source>
        <dbReference type="Proteomes" id="UP000009223"/>
    </source>
</evidence>
<name>F5YJU4_TREPZ</name>
<keyword evidence="2" id="KW-1185">Reference proteome</keyword>
<gene>
    <name evidence="1" type="ordered locus">TREPR_2041</name>
</gene>
<dbReference type="KEGG" id="tpi:TREPR_2041"/>
<dbReference type="HOGENOM" id="CLU_1814944_0_0_12"/>
<dbReference type="AlphaFoldDB" id="F5YJU4"/>
<reference evidence="1 2" key="2">
    <citation type="journal article" date="2011" name="ISME J.">
        <title>RNA-seq reveals cooperative metabolic interactions between two termite-gut spirochete species in co-culture.</title>
        <authorList>
            <person name="Rosenthal A.Z."/>
            <person name="Matson E.G."/>
            <person name="Eldar A."/>
            <person name="Leadbetter J.R."/>
        </authorList>
    </citation>
    <scope>NUCLEOTIDE SEQUENCE [LARGE SCALE GENOMIC DNA]</scope>
    <source>
        <strain evidence="2">ATCC BAA-887 / DSM 12427 / ZAS-2</strain>
    </source>
</reference>
<dbReference type="EMBL" id="CP001843">
    <property type="protein sequence ID" value="AEF85368.1"/>
    <property type="molecule type" value="Genomic_DNA"/>
</dbReference>
<sequence>MKYREEIILQRIKEMLTGRVNELLGEAEFQIPPIEFGVPLGGFSAVPILRLAEYEQSEKERIIRVDAYALTLSLEVPKTPDSERDVYAYGAAISTALAEDPTLGGVADRAVITGKKYVPPKKPYCGDCWELIVTLRVTVEGITV</sequence>
<dbReference type="Proteomes" id="UP000009223">
    <property type="component" value="Chromosome"/>
</dbReference>
<proteinExistence type="predicted"/>
<reference evidence="2" key="1">
    <citation type="submission" date="2009-12" db="EMBL/GenBank/DDBJ databases">
        <title>Complete sequence of Treponema primitia strain ZAS-2.</title>
        <authorList>
            <person name="Tetu S.G."/>
            <person name="Matson E."/>
            <person name="Ren Q."/>
            <person name="Seshadri R."/>
            <person name="Elbourne L."/>
            <person name="Hassan K.A."/>
            <person name="Durkin A."/>
            <person name="Radune D."/>
            <person name="Mohamoud Y."/>
            <person name="Shay R."/>
            <person name="Jin S."/>
            <person name="Zhang X."/>
            <person name="Lucey K."/>
            <person name="Ballor N.R."/>
            <person name="Ottesen E."/>
            <person name="Rosenthal R."/>
            <person name="Allen A."/>
            <person name="Leadbetter J.R."/>
            <person name="Paulsen I.T."/>
        </authorList>
    </citation>
    <scope>NUCLEOTIDE SEQUENCE [LARGE SCALE GENOMIC DNA]</scope>
    <source>
        <strain evidence="2">ATCC BAA-887 / DSM 12427 / ZAS-2</strain>
    </source>
</reference>
<organism evidence="1 2">
    <name type="scientific">Treponema primitia (strain ATCC BAA-887 / DSM 12427 / ZAS-2)</name>
    <dbReference type="NCBI Taxonomy" id="545694"/>
    <lineage>
        <taxon>Bacteria</taxon>
        <taxon>Pseudomonadati</taxon>
        <taxon>Spirochaetota</taxon>
        <taxon>Spirochaetia</taxon>
        <taxon>Spirochaetales</taxon>
        <taxon>Treponemataceae</taxon>
        <taxon>Treponema</taxon>
    </lineage>
</organism>